<protein>
    <submittedName>
        <fullName evidence="1">Uncharacterized protein</fullName>
    </submittedName>
</protein>
<dbReference type="AlphaFoldDB" id="A0A9D5JUS1"/>
<evidence type="ECO:0000313" key="1">
    <source>
        <dbReference type="EMBL" id="MBD3324632.1"/>
    </source>
</evidence>
<name>A0A9D5JUS1_9BACT</name>
<proteinExistence type="predicted"/>
<comment type="caution">
    <text evidence="1">The sequence shown here is derived from an EMBL/GenBank/DDBJ whole genome shotgun (WGS) entry which is preliminary data.</text>
</comment>
<accession>A0A9D5JUS1</accession>
<gene>
    <name evidence="1" type="ORF">GF339_08615</name>
</gene>
<reference evidence="1" key="1">
    <citation type="submission" date="2019-11" db="EMBL/GenBank/DDBJ databases">
        <title>Microbial mats filling the niche in hypersaline microbial mats.</title>
        <authorList>
            <person name="Wong H.L."/>
            <person name="Macleod F.I."/>
            <person name="White R.A. III"/>
            <person name="Burns B.P."/>
        </authorList>
    </citation>
    <scope>NUCLEOTIDE SEQUENCE</scope>
    <source>
        <strain evidence="1">Rbin_158</strain>
    </source>
</reference>
<sequence length="259" mass="29813">MSDSQVTLQSTIMRLLSLPGVNKRLGRGQYYFTEAVINQFPNDNRPEPDLVTQTLWSLVGKGLVYIDISQRAPENWEWRLTNAGKTSANDEQFNPDDPDRYLSRLKSNSPDISDLVFMYVREAIYCYTHERYLASAVMLGVASEAAFSEMAQASVDWLGSAGQKLQVILDTPRKPYIKKFEEFRKRIDTRKAELPVELADNMSLTFDSVLDLLRISRNESGHPTGKSISREDQYISLQMFGRYLQRLYNLRKFFLENSP</sequence>
<dbReference type="Proteomes" id="UP000649604">
    <property type="component" value="Unassembled WGS sequence"/>
</dbReference>
<evidence type="ECO:0000313" key="2">
    <source>
        <dbReference type="Proteomes" id="UP000649604"/>
    </source>
</evidence>
<dbReference type="EMBL" id="WJJP01000269">
    <property type="protein sequence ID" value="MBD3324632.1"/>
    <property type="molecule type" value="Genomic_DNA"/>
</dbReference>
<organism evidence="1 2">
    <name type="scientific">candidate division KSB3 bacterium</name>
    <dbReference type="NCBI Taxonomy" id="2044937"/>
    <lineage>
        <taxon>Bacteria</taxon>
        <taxon>candidate division KSB3</taxon>
    </lineage>
</organism>